<accession>A0A9P8VBL0</accession>
<proteinExistence type="predicted"/>
<dbReference type="PRINTS" id="PR00081">
    <property type="entry name" value="GDHRDH"/>
</dbReference>
<dbReference type="Pfam" id="PF00106">
    <property type="entry name" value="adh_short"/>
    <property type="match status" value="1"/>
</dbReference>
<keyword evidence="2" id="KW-1185">Reference proteome</keyword>
<dbReference type="AlphaFoldDB" id="A0A9P8VBL0"/>
<dbReference type="GO" id="GO:0016616">
    <property type="term" value="F:oxidoreductase activity, acting on the CH-OH group of donors, NAD or NADP as acceptor"/>
    <property type="evidence" value="ECO:0007669"/>
    <property type="project" value="TreeGrafter"/>
</dbReference>
<dbReference type="PANTHER" id="PTHR45458">
    <property type="entry name" value="SHORT-CHAIN DEHYDROGENASE/REDUCTASE SDR"/>
    <property type="match status" value="1"/>
</dbReference>
<dbReference type="PANTHER" id="PTHR45458:SF1">
    <property type="entry name" value="SHORT CHAIN DEHYDROGENASE"/>
    <property type="match status" value="1"/>
</dbReference>
<evidence type="ECO:0008006" key="3">
    <source>
        <dbReference type="Google" id="ProtNLM"/>
    </source>
</evidence>
<name>A0A9P8VBL0_9PEZI</name>
<dbReference type="Proteomes" id="UP000770015">
    <property type="component" value="Unassembled WGS sequence"/>
</dbReference>
<evidence type="ECO:0000313" key="2">
    <source>
        <dbReference type="Proteomes" id="UP000770015"/>
    </source>
</evidence>
<sequence>MPSFIITGARTGIGLEYVRQLALHPDNTIIALVRNATSDMASLDRIISDAQALVILVECDLSSSESITSLPARLPQDLGYDIVIQNAAILLSGSYEESTLNVTPDSLRAHFETNVIGPALLFQTLAPFLNHGAVVANITSGVGSMKMLSRGQITAQIPAYSLSKAALNMLTVHQAEQLKGKAIVVCVDPGHVKTQMGGPGAVMEVEDSAKNVVATLGRLRQEDSGKFLLYNGTELPW</sequence>
<gene>
    <name evidence="1" type="ORF">F5X68DRAFT_262475</name>
</gene>
<dbReference type="CDD" id="cd05325">
    <property type="entry name" value="carb_red_sniffer_like_SDR_c"/>
    <property type="match status" value="1"/>
</dbReference>
<dbReference type="OrthoDB" id="5296at2759"/>
<organism evidence="1 2">
    <name type="scientific">Plectosphaerella plurivora</name>
    <dbReference type="NCBI Taxonomy" id="936078"/>
    <lineage>
        <taxon>Eukaryota</taxon>
        <taxon>Fungi</taxon>
        <taxon>Dikarya</taxon>
        <taxon>Ascomycota</taxon>
        <taxon>Pezizomycotina</taxon>
        <taxon>Sordariomycetes</taxon>
        <taxon>Hypocreomycetidae</taxon>
        <taxon>Glomerellales</taxon>
        <taxon>Plectosphaerellaceae</taxon>
        <taxon>Plectosphaerella</taxon>
    </lineage>
</organism>
<dbReference type="EMBL" id="JAGSXJ010000014">
    <property type="protein sequence ID" value="KAH6685968.1"/>
    <property type="molecule type" value="Genomic_DNA"/>
</dbReference>
<dbReference type="InterPro" id="IPR002347">
    <property type="entry name" value="SDR_fam"/>
</dbReference>
<evidence type="ECO:0000313" key="1">
    <source>
        <dbReference type="EMBL" id="KAH6685968.1"/>
    </source>
</evidence>
<comment type="caution">
    <text evidence="1">The sequence shown here is derived from an EMBL/GenBank/DDBJ whole genome shotgun (WGS) entry which is preliminary data.</text>
</comment>
<dbReference type="InterPro" id="IPR052184">
    <property type="entry name" value="SDR_enzymes"/>
</dbReference>
<protein>
    <recommendedName>
        <fullName evidence="3">C-factor</fullName>
    </recommendedName>
</protein>
<reference evidence="1" key="1">
    <citation type="journal article" date="2021" name="Nat. Commun.">
        <title>Genetic determinants of endophytism in the Arabidopsis root mycobiome.</title>
        <authorList>
            <person name="Mesny F."/>
            <person name="Miyauchi S."/>
            <person name="Thiergart T."/>
            <person name="Pickel B."/>
            <person name="Atanasova L."/>
            <person name="Karlsson M."/>
            <person name="Huettel B."/>
            <person name="Barry K.W."/>
            <person name="Haridas S."/>
            <person name="Chen C."/>
            <person name="Bauer D."/>
            <person name="Andreopoulos W."/>
            <person name="Pangilinan J."/>
            <person name="LaButti K."/>
            <person name="Riley R."/>
            <person name="Lipzen A."/>
            <person name="Clum A."/>
            <person name="Drula E."/>
            <person name="Henrissat B."/>
            <person name="Kohler A."/>
            <person name="Grigoriev I.V."/>
            <person name="Martin F.M."/>
            <person name="Hacquard S."/>
        </authorList>
    </citation>
    <scope>NUCLEOTIDE SEQUENCE</scope>
    <source>
        <strain evidence="1">MPI-SDFR-AT-0117</strain>
    </source>
</reference>
<dbReference type="InterPro" id="IPR036291">
    <property type="entry name" value="NAD(P)-bd_dom_sf"/>
</dbReference>
<dbReference type="Gene3D" id="3.40.50.720">
    <property type="entry name" value="NAD(P)-binding Rossmann-like Domain"/>
    <property type="match status" value="1"/>
</dbReference>
<dbReference type="SUPFAM" id="SSF51735">
    <property type="entry name" value="NAD(P)-binding Rossmann-fold domains"/>
    <property type="match status" value="1"/>
</dbReference>